<reference evidence="4 5" key="1">
    <citation type="submission" date="2022-10" db="EMBL/GenBank/DDBJ databases">
        <title>Comparative genomic analysis of Cohnella hashimotonis sp. nov., isolated from the International Space Station.</title>
        <authorList>
            <person name="Simpson A."/>
            <person name="Venkateswaran K."/>
        </authorList>
    </citation>
    <scope>NUCLEOTIDE SEQUENCE [LARGE SCALE GENOMIC DNA]</scope>
    <source>
        <strain evidence="4 5">DSM 18997</strain>
    </source>
</reference>
<keyword evidence="1 4" id="KW-0808">Transferase</keyword>
<dbReference type="PROSITE" id="PS51186">
    <property type="entry name" value="GNAT"/>
    <property type="match status" value="1"/>
</dbReference>
<dbReference type="InterPro" id="IPR050832">
    <property type="entry name" value="Bact_Acetyltransf"/>
</dbReference>
<keyword evidence="2 4" id="KW-0012">Acyltransferase</keyword>
<dbReference type="AlphaFoldDB" id="A0A9X4KLY6"/>
<gene>
    <name evidence="4" type="ORF">OMP38_28390</name>
</gene>
<evidence type="ECO:0000313" key="4">
    <source>
        <dbReference type="EMBL" id="MDG0794320.1"/>
    </source>
</evidence>
<proteinExistence type="predicted"/>
<dbReference type="EC" id="2.3.1.-" evidence="4"/>
<protein>
    <submittedName>
        <fullName evidence="4">GNAT family N-acetyltransferase</fullName>
        <ecNumber evidence="4">2.3.1.-</ecNumber>
    </submittedName>
</protein>
<dbReference type="Pfam" id="PF00583">
    <property type="entry name" value="Acetyltransf_1"/>
    <property type="match status" value="1"/>
</dbReference>
<evidence type="ECO:0000259" key="3">
    <source>
        <dbReference type="PROSITE" id="PS51186"/>
    </source>
</evidence>
<evidence type="ECO:0000256" key="1">
    <source>
        <dbReference type="ARBA" id="ARBA00022679"/>
    </source>
</evidence>
<keyword evidence="5" id="KW-1185">Reference proteome</keyword>
<organism evidence="4 5">
    <name type="scientific">Cohnella ginsengisoli</name>
    <dbReference type="NCBI Taxonomy" id="425004"/>
    <lineage>
        <taxon>Bacteria</taxon>
        <taxon>Bacillati</taxon>
        <taxon>Bacillota</taxon>
        <taxon>Bacilli</taxon>
        <taxon>Bacillales</taxon>
        <taxon>Paenibacillaceae</taxon>
        <taxon>Cohnella</taxon>
    </lineage>
</organism>
<dbReference type="InterPro" id="IPR016181">
    <property type="entry name" value="Acyl_CoA_acyltransferase"/>
</dbReference>
<dbReference type="InterPro" id="IPR000182">
    <property type="entry name" value="GNAT_dom"/>
</dbReference>
<dbReference type="CDD" id="cd04301">
    <property type="entry name" value="NAT_SF"/>
    <property type="match status" value="1"/>
</dbReference>
<evidence type="ECO:0000256" key="2">
    <source>
        <dbReference type="ARBA" id="ARBA00023315"/>
    </source>
</evidence>
<comment type="caution">
    <text evidence="4">The sequence shown here is derived from an EMBL/GenBank/DDBJ whole genome shotgun (WGS) entry which is preliminary data.</text>
</comment>
<dbReference type="RefSeq" id="WP_277568073.1">
    <property type="nucleotide sequence ID" value="NZ_JAPDHZ010000006.1"/>
</dbReference>
<evidence type="ECO:0000313" key="5">
    <source>
        <dbReference type="Proteomes" id="UP001153387"/>
    </source>
</evidence>
<dbReference type="Proteomes" id="UP001153387">
    <property type="component" value="Unassembled WGS sequence"/>
</dbReference>
<dbReference type="GO" id="GO:0016747">
    <property type="term" value="F:acyltransferase activity, transferring groups other than amino-acyl groups"/>
    <property type="evidence" value="ECO:0007669"/>
    <property type="project" value="InterPro"/>
</dbReference>
<dbReference type="EMBL" id="JAPDHZ010000006">
    <property type="protein sequence ID" value="MDG0794320.1"/>
    <property type="molecule type" value="Genomic_DNA"/>
</dbReference>
<dbReference type="PANTHER" id="PTHR43877">
    <property type="entry name" value="AMINOALKYLPHOSPHONATE N-ACETYLTRANSFERASE-RELATED-RELATED"/>
    <property type="match status" value="1"/>
</dbReference>
<sequence>MKIAYRTMEIADYDGVIALWRRIEGLALSEADEREAIAAYLRRNEGMSFVGEADGALAGTILCGHDGRRGYVYHAAVDPAYRGRGIARQLASLSLDKLREAGIGKCHLFVLEDNDAGAAFWTATGWQRRSGFYVYSRDV</sequence>
<dbReference type="SUPFAM" id="SSF55729">
    <property type="entry name" value="Acyl-CoA N-acyltransferases (Nat)"/>
    <property type="match status" value="1"/>
</dbReference>
<accession>A0A9X4KLY6</accession>
<name>A0A9X4KLY6_9BACL</name>
<dbReference type="Gene3D" id="3.40.630.30">
    <property type="match status" value="1"/>
</dbReference>
<dbReference type="PANTHER" id="PTHR43877:SF1">
    <property type="entry name" value="ACETYLTRANSFERASE"/>
    <property type="match status" value="1"/>
</dbReference>
<feature type="domain" description="N-acetyltransferase" evidence="3">
    <location>
        <begin position="3"/>
        <end position="139"/>
    </location>
</feature>